<feature type="region of interest" description="Disordered" evidence="1">
    <location>
        <begin position="1"/>
        <end position="73"/>
    </location>
</feature>
<feature type="region of interest" description="Disordered" evidence="1">
    <location>
        <begin position="221"/>
        <end position="258"/>
    </location>
</feature>
<feature type="compositionally biased region" description="Basic and acidic residues" evidence="1">
    <location>
        <begin position="305"/>
        <end position="316"/>
    </location>
</feature>
<feature type="compositionally biased region" description="Polar residues" evidence="1">
    <location>
        <begin position="25"/>
        <end position="60"/>
    </location>
</feature>
<dbReference type="Proteomes" id="UP001302367">
    <property type="component" value="Chromosome 3"/>
</dbReference>
<dbReference type="EMBL" id="LKMD01000101">
    <property type="protein sequence ID" value="PIA99753.1"/>
    <property type="molecule type" value="Genomic_DNA"/>
</dbReference>
<evidence type="ECO:0000313" key="3">
    <source>
        <dbReference type="EMBL" id="WPB00809.1"/>
    </source>
</evidence>
<feature type="compositionally biased region" description="Polar residues" evidence="1">
    <location>
        <begin position="285"/>
        <end position="294"/>
    </location>
</feature>
<evidence type="ECO:0000313" key="5">
    <source>
        <dbReference type="Proteomes" id="UP001302367"/>
    </source>
</evidence>
<organism evidence="2 4">
    <name type="scientific">Cercospora beticola</name>
    <name type="common">Sugarbeet leaf spot fungus</name>
    <dbReference type="NCBI Taxonomy" id="122368"/>
    <lineage>
        <taxon>Eukaryota</taxon>
        <taxon>Fungi</taxon>
        <taxon>Dikarya</taxon>
        <taxon>Ascomycota</taxon>
        <taxon>Pezizomycotina</taxon>
        <taxon>Dothideomycetes</taxon>
        <taxon>Dothideomycetidae</taxon>
        <taxon>Mycosphaerellales</taxon>
        <taxon>Mycosphaerellaceae</taxon>
        <taxon>Cercospora</taxon>
    </lineage>
</organism>
<proteinExistence type="predicted"/>
<dbReference type="OrthoDB" id="3649847at2759"/>
<feature type="region of interest" description="Disordered" evidence="1">
    <location>
        <begin position="502"/>
        <end position="536"/>
    </location>
</feature>
<feature type="compositionally biased region" description="Low complexity" evidence="1">
    <location>
        <begin position="221"/>
        <end position="242"/>
    </location>
</feature>
<feature type="compositionally biased region" description="Basic residues" evidence="1">
    <location>
        <begin position="61"/>
        <end position="73"/>
    </location>
</feature>
<feature type="region of interest" description="Disordered" evidence="1">
    <location>
        <begin position="275"/>
        <end position="324"/>
    </location>
</feature>
<dbReference type="EMBL" id="CP134186">
    <property type="protein sequence ID" value="WPB00809.1"/>
    <property type="molecule type" value="Genomic_DNA"/>
</dbReference>
<gene>
    <name evidence="2" type="ORF">CB0940_03629</name>
    <name evidence="3" type="ORF">RHO25_005429</name>
</gene>
<reference evidence="2 4" key="1">
    <citation type="submission" date="2015-10" db="EMBL/GenBank/DDBJ databases">
        <title>The cercosporin biosynthetic gene cluster was horizontally transferred to several fungal lineages and shown to be expanded in Cercospora beticola based on microsynteny with recipient genomes.</title>
        <authorList>
            <person name="De Jonge R."/>
            <person name="Ebert M.K."/>
            <person name="Suttle J.C."/>
            <person name="Jurick Ii W.M."/>
            <person name="Secor G.A."/>
            <person name="Thomma B.P."/>
            <person name="Van De Peer Y."/>
            <person name="Bolton M.D."/>
        </authorList>
    </citation>
    <scope>NUCLEOTIDE SEQUENCE [LARGE SCALE GENOMIC DNA]</scope>
    <source>
        <strain evidence="2 4">09-40</strain>
    </source>
</reference>
<evidence type="ECO:0000313" key="4">
    <source>
        <dbReference type="Proteomes" id="UP000230605"/>
    </source>
</evidence>
<accession>A0A2G5I5M5</accession>
<dbReference type="Proteomes" id="UP000230605">
    <property type="component" value="Chromosome 3"/>
</dbReference>
<sequence length="536" mass="57058">MGGQRVDEGNALSYPPIEGADVQPASVSAPSMATSPQYSQQPLSHDHQGQLTATVNSTASRKQRKGGNRRHIKSTVNIVAEPHHTKLGFFAGMTIAQIFRPGNGIDIDTFFGAKALYIAAHIPSPKRVEAMINEKHQAENSTDEDLVKEKLFDKRLAGALNHKFGPDNLQRSKDALKLAQKTDQARQNYIAMLVADDSSELNPISICTYAGCPAKHARAQASQSRSSASTPAASSSAIASATGVGPGPASMGETSSEEQMITSYAAAAETVGGASSRLHKRAHDTQGSDTSCETLSRAVSKRRKLSDENAAHREQQQGEFRAQPDRLTTLAASNHNNESSFVPNHHSEDQEEVAGIQSQHLLGNSHLDHAEGAESLSVHQGISAAVSHHSAPSTLAQPIDAASGMGVGIAEASKGPDHGQQDIEDTITQMGSGLYPSMEPPTSTTPYYHEGPAALNEFAQDVDSSLEFEQQDSFDAGKSGLTLGEEHLLGNNGTTTHQMVDSEGNRESYMRGNKFQLDPELDTLGHSEEGGDSITL</sequence>
<evidence type="ECO:0000313" key="2">
    <source>
        <dbReference type="EMBL" id="PIA99753.1"/>
    </source>
</evidence>
<dbReference type="AlphaFoldDB" id="A0A2G5I5M5"/>
<name>A0A2G5I5M5_CERBT</name>
<protein>
    <submittedName>
        <fullName evidence="2">Uncharacterized protein</fullName>
    </submittedName>
</protein>
<evidence type="ECO:0000256" key="1">
    <source>
        <dbReference type="SAM" id="MobiDB-lite"/>
    </source>
</evidence>
<keyword evidence="5" id="KW-1185">Reference proteome</keyword>
<reference evidence="3 5" key="2">
    <citation type="submission" date="2023-09" db="EMBL/GenBank/DDBJ databases">
        <title>Complete-Gapless Cercospora beticola genome.</title>
        <authorList>
            <person name="Wyatt N.A."/>
            <person name="Spanner R.E."/>
            <person name="Bolton M.D."/>
        </authorList>
    </citation>
    <scope>NUCLEOTIDE SEQUENCE [LARGE SCALE GENOMIC DNA]</scope>
    <source>
        <strain evidence="3">Cb09-40</strain>
    </source>
</reference>